<sequence length="37" mass="4081">MGDGASKEFFSARNSQDRRHATQPGSVWDSPMLLTAE</sequence>
<organism evidence="2 3">
    <name type="scientific">Penicillium roqueforti (strain FM164)</name>
    <dbReference type="NCBI Taxonomy" id="1365484"/>
    <lineage>
        <taxon>Eukaryota</taxon>
        <taxon>Fungi</taxon>
        <taxon>Dikarya</taxon>
        <taxon>Ascomycota</taxon>
        <taxon>Pezizomycotina</taxon>
        <taxon>Eurotiomycetes</taxon>
        <taxon>Eurotiomycetidae</taxon>
        <taxon>Eurotiales</taxon>
        <taxon>Aspergillaceae</taxon>
        <taxon>Penicillium</taxon>
    </lineage>
</organism>
<feature type="region of interest" description="Disordered" evidence="1">
    <location>
        <begin position="1"/>
        <end position="37"/>
    </location>
</feature>
<evidence type="ECO:0000313" key="2">
    <source>
        <dbReference type="EMBL" id="CDM30547.1"/>
    </source>
</evidence>
<dbReference type="EMBL" id="HG792016">
    <property type="protein sequence ID" value="CDM30547.1"/>
    <property type="molecule type" value="Genomic_DNA"/>
</dbReference>
<evidence type="ECO:0000256" key="1">
    <source>
        <dbReference type="SAM" id="MobiDB-lite"/>
    </source>
</evidence>
<dbReference type="Proteomes" id="UP000030686">
    <property type="component" value="Unassembled WGS sequence"/>
</dbReference>
<protein>
    <submittedName>
        <fullName evidence="2">Genomic scaffold, ProqFM164S02</fullName>
    </submittedName>
</protein>
<name>W6QLV5_PENRF</name>
<proteinExistence type="predicted"/>
<evidence type="ECO:0000313" key="3">
    <source>
        <dbReference type="Proteomes" id="UP000030686"/>
    </source>
</evidence>
<accession>W6QLV5</accession>
<keyword evidence="3" id="KW-1185">Reference proteome</keyword>
<gene>
    <name evidence="2" type="ORF">PROQFM164_S02g000696</name>
</gene>
<reference evidence="2" key="1">
    <citation type="journal article" date="2014" name="Nat. Commun.">
        <title>Multiple recent horizontal transfers of a large genomic region in cheese making fungi.</title>
        <authorList>
            <person name="Cheeseman K."/>
            <person name="Ropars J."/>
            <person name="Renault P."/>
            <person name="Dupont J."/>
            <person name="Gouzy J."/>
            <person name="Branca A."/>
            <person name="Abraham A.L."/>
            <person name="Ceppi M."/>
            <person name="Conseiller E."/>
            <person name="Debuchy R."/>
            <person name="Malagnac F."/>
            <person name="Goarin A."/>
            <person name="Silar P."/>
            <person name="Lacoste S."/>
            <person name="Sallet E."/>
            <person name="Bensimon A."/>
            <person name="Giraud T."/>
            <person name="Brygoo Y."/>
        </authorList>
    </citation>
    <scope>NUCLEOTIDE SEQUENCE [LARGE SCALE GENOMIC DNA]</scope>
    <source>
        <strain evidence="2">FM164</strain>
    </source>
</reference>
<dbReference type="AlphaFoldDB" id="W6QLV5"/>